<dbReference type="Proteomes" id="UP000246375">
    <property type="component" value="Unassembled WGS sequence"/>
</dbReference>
<evidence type="ECO:0000313" key="2">
    <source>
        <dbReference type="EMBL" id="PXB34396.1"/>
    </source>
</evidence>
<keyword evidence="1" id="KW-0472">Membrane</keyword>
<evidence type="ECO:0000256" key="1">
    <source>
        <dbReference type="SAM" id="Phobius"/>
    </source>
</evidence>
<keyword evidence="1" id="KW-0812">Transmembrane</keyword>
<evidence type="ECO:0000313" key="3">
    <source>
        <dbReference type="Proteomes" id="UP000246375"/>
    </source>
</evidence>
<proteinExistence type="predicted"/>
<organism evidence="2 3">
    <name type="scientific">Enterobacter hormaechei</name>
    <dbReference type="NCBI Taxonomy" id="158836"/>
    <lineage>
        <taxon>Bacteria</taxon>
        <taxon>Pseudomonadati</taxon>
        <taxon>Pseudomonadota</taxon>
        <taxon>Gammaproteobacteria</taxon>
        <taxon>Enterobacterales</taxon>
        <taxon>Enterobacteriaceae</taxon>
        <taxon>Enterobacter</taxon>
        <taxon>Enterobacter cloacae complex</taxon>
    </lineage>
</organism>
<sequence length="77" mass="8796">MRRPEYGCCICIVYAKKHSCIGFAYADAKGMRMPYLCRCLAYGYVMPILFFLFLREDPKKAKVGSPDYSRVALAKKA</sequence>
<accession>A0A9X7Q3G2</accession>
<name>A0A9X7Q3G2_9ENTR</name>
<dbReference type="EMBL" id="QHMI01000040">
    <property type="protein sequence ID" value="PXB34396.1"/>
    <property type="molecule type" value="Genomic_DNA"/>
</dbReference>
<gene>
    <name evidence="2" type="ORF">DL189_24080</name>
</gene>
<protein>
    <submittedName>
        <fullName evidence="2">Uncharacterized protein</fullName>
    </submittedName>
</protein>
<comment type="caution">
    <text evidence="2">The sequence shown here is derived from an EMBL/GenBank/DDBJ whole genome shotgun (WGS) entry which is preliminary data.</text>
</comment>
<reference evidence="2 3" key="1">
    <citation type="submission" date="2018-05" db="EMBL/GenBank/DDBJ databases">
        <title>Evaluation of testing and processing parameters for the GenePOC Carba assay.</title>
        <authorList>
            <person name="Walsh T.R."/>
        </authorList>
    </citation>
    <scope>NUCLEOTIDE SEQUENCE [LARGE SCALE GENOMIC DNA]</scope>
    <source>
        <strain evidence="2 3">PECIMP</strain>
    </source>
</reference>
<keyword evidence="1" id="KW-1133">Transmembrane helix</keyword>
<dbReference type="AlphaFoldDB" id="A0A9X7Q3G2"/>
<feature type="transmembrane region" description="Helical" evidence="1">
    <location>
        <begin position="33"/>
        <end position="54"/>
    </location>
</feature>